<dbReference type="PROSITE" id="PS51318">
    <property type="entry name" value="TAT"/>
    <property type="match status" value="1"/>
</dbReference>
<dbReference type="EMBL" id="JBHMCF010000066">
    <property type="protein sequence ID" value="MFB9477643.1"/>
    <property type="molecule type" value="Genomic_DNA"/>
</dbReference>
<dbReference type="InterPro" id="IPR041467">
    <property type="entry name" value="Sco4008_C"/>
</dbReference>
<gene>
    <name evidence="4" type="ORF">ACFFR3_49790</name>
</gene>
<reference evidence="4 5" key="1">
    <citation type="submission" date="2024-09" db="EMBL/GenBank/DDBJ databases">
        <authorList>
            <person name="Sun Q."/>
            <person name="Mori K."/>
        </authorList>
    </citation>
    <scope>NUCLEOTIDE SEQUENCE [LARGE SCALE GENOMIC DNA]</scope>
    <source>
        <strain evidence="4 5">JCM 3324</strain>
    </source>
</reference>
<sequence length="191" mass="20505">MGRGEASRRRLLDAAAAEFAAYGIAGARVDRIAAEAKVSKAVMYAKYGSKEDLFDAVLADQVQGVLDVAPLTPDDLPGYAVRLYDAYLDRPQLVRLATWARLERTPTGYLFSAADEVPKAGAIAEAQAAGHIDPAFDPADVHAMVIALAMTWSPAGIIYTATEDDPEAEHNRRRAALAAAVHRAFTPTKRP</sequence>
<dbReference type="InterPro" id="IPR001647">
    <property type="entry name" value="HTH_TetR"/>
</dbReference>
<dbReference type="PROSITE" id="PS50977">
    <property type="entry name" value="HTH_TETR_2"/>
    <property type="match status" value="1"/>
</dbReference>
<dbReference type="InterPro" id="IPR050109">
    <property type="entry name" value="HTH-type_TetR-like_transc_reg"/>
</dbReference>
<dbReference type="PRINTS" id="PR00455">
    <property type="entry name" value="HTHTETR"/>
</dbReference>
<organism evidence="4 5">
    <name type="scientific">Nonomuraea salmonea</name>
    <dbReference type="NCBI Taxonomy" id="46181"/>
    <lineage>
        <taxon>Bacteria</taxon>
        <taxon>Bacillati</taxon>
        <taxon>Actinomycetota</taxon>
        <taxon>Actinomycetes</taxon>
        <taxon>Streptosporangiales</taxon>
        <taxon>Streptosporangiaceae</taxon>
        <taxon>Nonomuraea</taxon>
    </lineage>
</organism>
<evidence type="ECO:0000256" key="2">
    <source>
        <dbReference type="PROSITE-ProRule" id="PRU00335"/>
    </source>
</evidence>
<dbReference type="Pfam" id="PF00440">
    <property type="entry name" value="TetR_N"/>
    <property type="match status" value="1"/>
</dbReference>
<name>A0ABV5P4Y9_9ACTN</name>
<evidence type="ECO:0000313" key="4">
    <source>
        <dbReference type="EMBL" id="MFB9477643.1"/>
    </source>
</evidence>
<dbReference type="InterPro" id="IPR036271">
    <property type="entry name" value="Tet_transcr_reg_TetR-rel_C_sf"/>
</dbReference>
<dbReference type="Proteomes" id="UP001589568">
    <property type="component" value="Unassembled WGS sequence"/>
</dbReference>
<keyword evidence="5" id="KW-1185">Reference proteome</keyword>
<protein>
    <submittedName>
        <fullName evidence="4">TetR family transcriptional regulator</fullName>
    </submittedName>
</protein>
<feature type="domain" description="HTH tetR-type" evidence="3">
    <location>
        <begin position="5"/>
        <end position="65"/>
    </location>
</feature>
<dbReference type="RefSeq" id="WP_364382672.1">
    <property type="nucleotide sequence ID" value="NZ_JBHMCF010000066.1"/>
</dbReference>
<evidence type="ECO:0000256" key="1">
    <source>
        <dbReference type="ARBA" id="ARBA00023125"/>
    </source>
</evidence>
<evidence type="ECO:0000259" key="3">
    <source>
        <dbReference type="PROSITE" id="PS50977"/>
    </source>
</evidence>
<dbReference type="SUPFAM" id="SSF48498">
    <property type="entry name" value="Tetracyclin repressor-like, C-terminal domain"/>
    <property type="match status" value="1"/>
</dbReference>
<proteinExistence type="predicted"/>
<evidence type="ECO:0000313" key="5">
    <source>
        <dbReference type="Proteomes" id="UP001589568"/>
    </source>
</evidence>
<accession>A0ABV5P4Y9</accession>
<comment type="caution">
    <text evidence="4">The sequence shown here is derived from an EMBL/GenBank/DDBJ whole genome shotgun (WGS) entry which is preliminary data.</text>
</comment>
<dbReference type="PANTHER" id="PTHR30328:SF54">
    <property type="entry name" value="HTH-TYPE TRANSCRIPTIONAL REPRESSOR SCO4008"/>
    <property type="match status" value="1"/>
</dbReference>
<keyword evidence="1 2" id="KW-0238">DNA-binding</keyword>
<dbReference type="Pfam" id="PF17926">
    <property type="entry name" value="TetR_C_21"/>
    <property type="match status" value="1"/>
</dbReference>
<dbReference type="PANTHER" id="PTHR30328">
    <property type="entry name" value="TRANSCRIPTIONAL REPRESSOR"/>
    <property type="match status" value="1"/>
</dbReference>
<dbReference type="InterPro" id="IPR009057">
    <property type="entry name" value="Homeodomain-like_sf"/>
</dbReference>
<dbReference type="SUPFAM" id="SSF46689">
    <property type="entry name" value="Homeodomain-like"/>
    <property type="match status" value="1"/>
</dbReference>
<dbReference type="InterPro" id="IPR006311">
    <property type="entry name" value="TAT_signal"/>
</dbReference>
<feature type="DNA-binding region" description="H-T-H motif" evidence="2">
    <location>
        <begin position="28"/>
        <end position="47"/>
    </location>
</feature>
<dbReference type="Gene3D" id="1.10.357.10">
    <property type="entry name" value="Tetracycline Repressor, domain 2"/>
    <property type="match status" value="1"/>
</dbReference>